<dbReference type="Proteomes" id="UP001193081">
    <property type="component" value="Unassembled WGS sequence"/>
</dbReference>
<dbReference type="RefSeq" id="WP_135477865.1">
    <property type="nucleotide sequence ID" value="NZ_SIJK02000012.1"/>
</dbReference>
<feature type="compositionally biased region" description="Polar residues" evidence="1">
    <location>
        <begin position="25"/>
        <end position="34"/>
    </location>
</feature>
<accession>A0ABS4D8T6</accession>
<sequence>MTIAINPTAPGSLAPDPATAVPSPEATSLPAQTFTPLPSLEPPPAPEILPTLAVPPPPQLTYEERWRLQQIDRQIFAAPIAFATTGSELWWYDPVQQQSVILGRINGPFVAQARFILRGQGVEAFEVPYQVNVGYGLTALSPALLERIRVAGFSDWIETYVFVGSNITPL</sequence>
<name>A0ABS4D8T6_9CHLR</name>
<gene>
    <name evidence="2" type="ORF">EYB53_009015</name>
</gene>
<feature type="compositionally biased region" description="Pro residues" evidence="1">
    <location>
        <begin position="39"/>
        <end position="50"/>
    </location>
</feature>
<proteinExistence type="predicted"/>
<evidence type="ECO:0000313" key="2">
    <source>
        <dbReference type="EMBL" id="MBP1465842.1"/>
    </source>
</evidence>
<reference evidence="2 3" key="1">
    <citation type="submission" date="2021-03" db="EMBL/GenBank/DDBJ databases">
        <authorList>
            <person name="Grouzdev D.S."/>
        </authorList>
    </citation>
    <scope>NUCLEOTIDE SEQUENCE [LARGE SCALE GENOMIC DNA]</scope>
    <source>
        <strain evidence="2 3">M50-1</strain>
    </source>
</reference>
<evidence type="ECO:0000313" key="3">
    <source>
        <dbReference type="Proteomes" id="UP001193081"/>
    </source>
</evidence>
<feature type="region of interest" description="Disordered" evidence="1">
    <location>
        <begin position="1"/>
        <end position="50"/>
    </location>
</feature>
<comment type="caution">
    <text evidence="2">The sequence shown here is derived from an EMBL/GenBank/DDBJ whole genome shotgun (WGS) entry which is preliminary data.</text>
</comment>
<protein>
    <submittedName>
        <fullName evidence="2">Uncharacterized protein</fullName>
    </submittedName>
</protein>
<dbReference type="EMBL" id="SIJK02000012">
    <property type="protein sequence ID" value="MBP1465842.1"/>
    <property type="molecule type" value="Genomic_DNA"/>
</dbReference>
<organism evidence="2 3">
    <name type="scientific">Candidatus Chloroploca mongolica</name>
    <dbReference type="NCBI Taxonomy" id="2528176"/>
    <lineage>
        <taxon>Bacteria</taxon>
        <taxon>Bacillati</taxon>
        <taxon>Chloroflexota</taxon>
        <taxon>Chloroflexia</taxon>
        <taxon>Chloroflexales</taxon>
        <taxon>Chloroflexineae</taxon>
        <taxon>Oscillochloridaceae</taxon>
        <taxon>Candidatus Chloroploca</taxon>
    </lineage>
</organism>
<keyword evidence="3" id="KW-1185">Reference proteome</keyword>
<evidence type="ECO:0000256" key="1">
    <source>
        <dbReference type="SAM" id="MobiDB-lite"/>
    </source>
</evidence>